<keyword evidence="4" id="KW-0158">Chromosome</keyword>
<keyword evidence="7" id="KW-0137">Centromere</keyword>
<accession>A0A9N9GAB4</accession>
<evidence type="ECO:0000256" key="1">
    <source>
        <dbReference type="ARBA" id="ARBA00004123"/>
    </source>
</evidence>
<evidence type="ECO:0000256" key="7">
    <source>
        <dbReference type="ARBA" id="ARBA00023328"/>
    </source>
</evidence>
<organism evidence="9 10">
    <name type="scientific">Paraglomus occultum</name>
    <dbReference type="NCBI Taxonomy" id="144539"/>
    <lineage>
        <taxon>Eukaryota</taxon>
        <taxon>Fungi</taxon>
        <taxon>Fungi incertae sedis</taxon>
        <taxon>Mucoromycota</taxon>
        <taxon>Glomeromycotina</taxon>
        <taxon>Glomeromycetes</taxon>
        <taxon>Paraglomerales</taxon>
        <taxon>Paraglomeraceae</taxon>
        <taxon>Paraglomus</taxon>
    </lineage>
</organism>
<keyword evidence="5 8" id="KW-0175">Coiled coil</keyword>
<dbReference type="EMBL" id="CAJVPJ010001560">
    <property type="protein sequence ID" value="CAG8596025.1"/>
    <property type="molecule type" value="Genomic_DNA"/>
</dbReference>
<evidence type="ECO:0000313" key="9">
    <source>
        <dbReference type="EMBL" id="CAG8596025.1"/>
    </source>
</evidence>
<evidence type="ECO:0000256" key="5">
    <source>
        <dbReference type="ARBA" id="ARBA00023054"/>
    </source>
</evidence>
<protein>
    <submittedName>
        <fullName evidence="9">3665_t:CDS:1</fullName>
    </submittedName>
</protein>
<sequence>EMYSTSKSPSSSCKTLPIRLDDSILDECIEQISQECFEEWHKLSELHRCIPQCKQDKELDKSYKEKSNSFIDYANGGGIVAKFKLEVFFPDAKETDIRSQVISEIMVKKRLYDNVQQYKQTLPRLREEVQEAKEQLKSSVLIREQKNLTENESINVVLRGKLDSLKRQYETPVEAENAELRKLRNQLKIAKDNMTTLMKELIVFVDKHFPPTILMQDDSDSENEGRVVTSSLKELLEDLMNQSFSNPDPYVQINSKQVWLPYVELLIRAGIAIQHPKDAYKIKLIEFHL</sequence>
<dbReference type="PANTHER" id="PTHR14401:SF6">
    <property type="entry name" value="CENTROMERE PROTEIN K"/>
    <property type="match status" value="1"/>
</dbReference>
<comment type="similarity">
    <text evidence="3">Belongs to the CENP-K/MCM22 family.</text>
</comment>
<dbReference type="OrthoDB" id="9445768at2759"/>
<feature type="coiled-coil region" evidence="8">
    <location>
        <begin position="108"/>
        <end position="135"/>
    </location>
</feature>
<comment type="subcellular location">
    <subcellularLocation>
        <location evidence="2">Chromosome</location>
        <location evidence="2">Centromere</location>
    </subcellularLocation>
    <subcellularLocation>
        <location evidence="1">Nucleus</location>
    </subcellularLocation>
</comment>
<evidence type="ECO:0000256" key="2">
    <source>
        <dbReference type="ARBA" id="ARBA00004584"/>
    </source>
</evidence>
<dbReference type="Proteomes" id="UP000789572">
    <property type="component" value="Unassembled WGS sequence"/>
</dbReference>
<dbReference type="GO" id="GO:0000775">
    <property type="term" value="C:chromosome, centromeric region"/>
    <property type="evidence" value="ECO:0007669"/>
    <property type="project" value="UniProtKB-SubCell"/>
</dbReference>
<dbReference type="GO" id="GO:0005634">
    <property type="term" value="C:nucleus"/>
    <property type="evidence" value="ECO:0007669"/>
    <property type="project" value="UniProtKB-SubCell"/>
</dbReference>
<comment type="caution">
    <text evidence="9">The sequence shown here is derived from an EMBL/GenBank/DDBJ whole genome shotgun (WGS) entry which is preliminary data.</text>
</comment>
<keyword evidence="6" id="KW-0539">Nucleus</keyword>
<dbReference type="PANTHER" id="PTHR14401">
    <property type="entry name" value="CENTROMERE PROTEIN K"/>
    <property type="match status" value="1"/>
</dbReference>
<feature type="non-terminal residue" evidence="9">
    <location>
        <position position="1"/>
    </location>
</feature>
<evidence type="ECO:0000256" key="3">
    <source>
        <dbReference type="ARBA" id="ARBA00005795"/>
    </source>
</evidence>
<dbReference type="AlphaFoldDB" id="A0A9N9GAB4"/>
<name>A0A9N9GAB4_9GLOM</name>
<evidence type="ECO:0000256" key="8">
    <source>
        <dbReference type="SAM" id="Coils"/>
    </source>
</evidence>
<keyword evidence="10" id="KW-1185">Reference proteome</keyword>
<dbReference type="Pfam" id="PF11802">
    <property type="entry name" value="CENP-K"/>
    <property type="match status" value="1"/>
</dbReference>
<proteinExistence type="inferred from homology"/>
<feature type="coiled-coil region" evidence="8">
    <location>
        <begin position="173"/>
        <end position="200"/>
    </location>
</feature>
<dbReference type="GO" id="GO:0051382">
    <property type="term" value="P:kinetochore assembly"/>
    <property type="evidence" value="ECO:0007669"/>
    <property type="project" value="InterPro"/>
</dbReference>
<evidence type="ECO:0000313" key="10">
    <source>
        <dbReference type="Proteomes" id="UP000789572"/>
    </source>
</evidence>
<gene>
    <name evidence="9" type="ORF">POCULU_LOCUS7220</name>
</gene>
<dbReference type="InterPro" id="IPR020993">
    <property type="entry name" value="Centromere_CenpK"/>
</dbReference>
<reference evidence="9" key="1">
    <citation type="submission" date="2021-06" db="EMBL/GenBank/DDBJ databases">
        <authorList>
            <person name="Kallberg Y."/>
            <person name="Tangrot J."/>
            <person name="Rosling A."/>
        </authorList>
    </citation>
    <scope>NUCLEOTIDE SEQUENCE</scope>
    <source>
        <strain evidence="9">IA702</strain>
    </source>
</reference>
<evidence type="ECO:0000256" key="6">
    <source>
        <dbReference type="ARBA" id="ARBA00023242"/>
    </source>
</evidence>
<evidence type="ECO:0000256" key="4">
    <source>
        <dbReference type="ARBA" id="ARBA00022454"/>
    </source>
</evidence>
<dbReference type="GO" id="GO:0000070">
    <property type="term" value="P:mitotic sister chromatid segregation"/>
    <property type="evidence" value="ECO:0007669"/>
    <property type="project" value="TreeGrafter"/>
</dbReference>